<dbReference type="InterPro" id="IPR050325">
    <property type="entry name" value="Prot/Nucl_acid_deglycase"/>
</dbReference>
<dbReference type="CDD" id="cd03135">
    <property type="entry name" value="GATase1_DJ-1"/>
    <property type="match status" value="1"/>
</dbReference>
<dbReference type="Pfam" id="PF01965">
    <property type="entry name" value="DJ-1_PfpI"/>
    <property type="match status" value="1"/>
</dbReference>
<dbReference type="PANTHER" id="PTHR48094">
    <property type="entry name" value="PROTEIN/NUCLEIC ACID DEGLYCASE DJ-1-RELATED"/>
    <property type="match status" value="1"/>
</dbReference>
<protein>
    <submittedName>
        <fullName evidence="2">DJ-1/PfpI family protein</fullName>
    </submittedName>
</protein>
<evidence type="ECO:0000313" key="2">
    <source>
        <dbReference type="EMBL" id="HGE99372.1"/>
    </source>
</evidence>
<dbReference type="AlphaFoldDB" id="A0A7C3YTA5"/>
<accession>A0A7C3YTA5</accession>
<dbReference type="SUPFAM" id="SSF52317">
    <property type="entry name" value="Class I glutamine amidotransferase-like"/>
    <property type="match status" value="1"/>
</dbReference>
<comment type="caution">
    <text evidence="2">The sequence shown here is derived from an EMBL/GenBank/DDBJ whole genome shotgun (WGS) entry which is preliminary data.</text>
</comment>
<name>A0A7C3YTA5_UNCW3</name>
<feature type="domain" description="DJ-1/PfpI" evidence="1">
    <location>
        <begin position="21"/>
        <end position="186"/>
    </location>
</feature>
<reference evidence="2" key="1">
    <citation type="journal article" date="2020" name="mSystems">
        <title>Genome- and Community-Level Interaction Insights into Carbon Utilization and Element Cycling Functions of Hydrothermarchaeota in Hydrothermal Sediment.</title>
        <authorList>
            <person name="Zhou Z."/>
            <person name="Liu Y."/>
            <person name="Xu W."/>
            <person name="Pan J."/>
            <person name="Luo Z.H."/>
            <person name="Li M."/>
        </authorList>
    </citation>
    <scope>NUCLEOTIDE SEQUENCE [LARGE SCALE GENOMIC DNA]</scope>
    <source>
        <strain evidence="2">SpSt-906</strain>
    </source>
</reference>
<dbReference type="EMBL" id="DTMQ01000032">
    <property type="protein sequence ID" value="HGE99372.1"/>
    <property type="molecule type" value="Genomic_DNA"/>
</dbReference>
<sequence>MRLFILSLIWATIFAQIPKEKSVLFIIAPRDFRDEEFSIPSKTLKELGYKITVASYDTLPVKGMLGMKVKPDKRIRDISPDEFRALILVGGSGALVFFNDTIIHKLVKGFFQKKKIVSAICISPVTLAKAGILKGKKATVWSDENLIRELKRNGAKYQKGPVIRDGNILTANGPEAAKRFAEELVKMLKE</sequence>
<dbReference type="PANTHER" id="PTHR48094:SF12">
    <property type="entry name" value="PARKINSON DISEASE PROTEIN 7 HOMOLOG"/>
    <property type="match status" value="1"/>
</dbReference>
<dbReference type="GO" id="GO:0005737">
    <property type="term" value="C:cytoplasm"/>
    <property type="evidence" value="ECO:0007669"/>
    <property type="project" value="TreeGrafter"/>
</dbReference>
<dbReference type="InterPro" id="IPR029062">
    <property type="entry name" value="Class_I_gatase-like"/>
</dbReference>
<dbReference type="Gene3D" id="3.40.50.880">
    <property type="match status" value="1"/>
</dbReference>
<organism evidence="2">
    <name type="scientific">candidate division WOR-3 bacterium</name>
    <dbReference type="NCBI Taxonomy" id="2052148"/>
    <lineage>
        <taxon>Bacteria</taxon>
        <taxon>Bacteria division WOR-3</taxon>
    </lineage>
</organism>
<proteinExistence type="predicted"/>
<evidence type="ECO:0000259" key="1">
    <source>
        <dbReference type="Pfam" id="PF01965"/>
    </source>
</evidence>
<dbReference type="InterPro" id="IPR002818">
    <property type="entry name" value="DJ-1/PfpI"/>
</dbReference>
<gene>
    <name evidence="2" type="ORF">ENX07_04805</name>
</gene>